<dbReference type="Gene3D" id="2.120.10.30">
    <property type="entry name" value="TolB, C-terminal domain"/>
    <property type="match status" value="3"/>
</dbReference>
<evidence type="ECO:0000313" key="8">
    <source>
        <dbReference type="EMBL" id="ABJ87764.1"/>
    </source>
</evidence>
<evidence type="ECO:0000256" key="5">
    <source>
        <dbReference type="PROSITE-ProRule" id="PRU10141"/>
    </source>
</evidence>
<keyword evidence="4 5" id="KW-0067">ATP-binding</keyword>
<evidence type="ECO:0000256" key="3">
    <source>
        <dbReference type="ARBA" id="ARBA00022777"/>
    </source>
</evidence>
<feature type="binding site" evidence="5">
    <location>
        <position position="39"/>
    </location>
    <ligand>
        <name>ATP</name>
        <dbReference type="ChEBI" id="CHEBI:30616"/>
    </ligand>
</feature>
<evidence type="ECO:0000256" key="1">
    <source>
        <dbReference type="ARBA" id="ARBA00022679"/>
    </source>
</evidence>
<gene>
    <name evidence="8" type="ordered locus">Acid_6847</name>
</gene>
<feature type="transmembrane region" description="Helical" evidence="6">
    <location>
        <begin position="300"/>
        <end position="321"/>
    </location>
</feature>
<reference evidence="8" key="1">
    <citation type="submission" date="2006-10" db="EMBL/GenBank/DDBJ databases">
        <title>Complete sequence of Solibacter usitatus Ellin6076.</title>
        <authorList>
            <consortium name="US DOE Joint Genome Institute"/>
            <person name="Copeland A."/>
            <person name="Lucas S."/>
            <person name="Lapidus A."/>
            <person name="Barry K."/>
            <person name="Detter J.C."/>
            <person name="Glavina del Rio T."/>
            <person name="Hammon N."/>
            <person name="Israni S."/>
            <person name="Dalin E."/>
            <person name="Tice H."/>
            <person name="Pitluck S."/>
            <person name="Thompson L.S."/>
            <person name="Brettin T."/>
            <person name="Bruce D."/>
            <person name="Han C."/>
            <person name="Tapia R."/>
            <person name="Gilna P."/>
            <person name="Schmutz J."/>
            <person name="Larimer F."/>
            <person name="Land M."/>
            <person name="Hauser L."/>
            <person name="Kyrpides N."/>
            <person name="Mikhailova N."/>
            <person name="Janssen P.H."/>
            <person name="Kuske C.R."/>
            <person name="Richardson P."/>
        </authorList>
    </citation>
    <scope>NUCLEOTIDE SEQUENCE</scope>
    <source>
        <strain evidence="8">Ellin6076</strain>
    </source>
</reference>
<keyword evidence="3 8" id="KW-0418">Kinase</keyword>
<dbReference type="PROSITE" id="PS50011">
    <property type="entry name" value="PROTEIN_KINASE_DOM"/>
    <property type="match status" value="1"/>
</dbReference>
<dbReference type="PANTHER" id="PTHR43289">
    <property type="entry name" value="MITOGEN-ACTIVATED PROTEIN KINASE KINASE KINASE 20-RELATED"/>
    <property type="match status" value="1"/>
</dbReference>
<dbReference type="eggNOG" id="COG0823">
    <property type="taxonomic scope" value="Bacteria"/>
</dbReference>
<dbReference type="InterPro" id="IPR011042">
    <property type="entry name" value="6-blade_b-propeller_TolB-like"/>
</dbReference>
<keyword evidence="8" id="KW-0723">Serine/threonine-protein kinase</keyword>
<dbReference type="SMART" id="SM00220">
    <property type="entry name" value="S_TKc"/>
    <property type="match status" value="1"/>
</dbReference>
<protein>
    <submittedName>
        <fullName evidence="8">Serine/threonine protein kinase</fullName>
    </submittedName>
</protein>
<dbReference type="InterPro" id="IPR011659">
    <property type="entry name" value="WD40"/>
</dbReference>
<evidence type="ECO:0000256" key="6">
    <source>
        <dbReference type="SAM" id="Phobius"/>
    </source>
</evidence>
<dbReference type="eggNOG" id="COG0515">
    <property type="taxonomic scope" value="Bacteria"/>
</dbReference>
<keyword evidence="6" id="KW-0472">Membrane</keyword>
<keyword evidence="2 5" id="KW-0547">Nucleotide-binding</keyword>
<keyword evidence="6" id="KW-1133">Transmembrane helix</keyword>
<dbReference type="CDD" id="cd14014">
    <property type="entry name" value="STKc_PknB_like"/>
    <property type="match status" value="1"/>
</dbReference>
<sequence length="898" mass="96374">MSPQSLIGHYRIVSKLGEGGMGAVYRATDTKLNREVAIKVLPDALANDPDYLARFEREAQVLASLNHPNIAIIHGVEDNALVMELVPGQTLAELIASGPVPLEEALGIARQIAEALEAAHEKGVVHRDLKPANVKVTPEGVVKVLDFGLAKAADPISNAPAANSPTLTIRATQAGLIMGTAGYMAPEQAAGKPVDRRADIWSFGVVLYEMLTGRMLFTGETISHTLASVLKDRINFAIPNVPSPICRLLARCLHRDPKERLRDIGEVRIVIREYLANPAAEAEPAKTLADRTKLGSPGIWLWRAAVAVLMLALAAALLWIFRPTPAPPITRFSVPVAEDQNFYNLGRRVLTLSPDGTQMVYVANGRLYRRSMADLEARPIPGAYGGGTAIRSPVFSPDGKSVAYHDQMSNSLKRIALDGGAPLTICPLQTQLGMSWGEQGIVFATLAEGILRVSANGGKPEQLIVPKNNEMMLEPQTLPGGETILYSLVESTRRGTPSWDKGLVIAQNLKSGARKTLVQDGLDARYVPTGHLAYTVGGVLFAVPFDPRRLEKTGSAVGIVEGVLRGNGVGQYAFSNSGTLAFVPGPVFTLGAVENVLALVDRRGEVEPLKVVPAGFAFPRASSDGKRIVYQIDDGKEAGIWILELGGGTAPRRLTLPGNGGNRFPIWSSDGQQVAFQSDREADLGIWWQRADGSSAAERLTKPGPGVTHVPDSWSPDGQTFSFTEQKDKSAEIWTYSMRERKAAVFAAVPGGILGRSVFSPDGKWVAYQVDAQPNSRVYVRPFPPTATAYVAPADGDTHHPVWSPDGKELIYVAGPSQVGSMSISTHPSVSFGSPVRAPKSGFATSVPAGIRTFDILPDGKHFIGVIPAAQVQNGTHNSLQIQVVLNWFEDLKQRAGK</sequence>
<dbReference type="OrthoDB" id="500858at2"/>
<dbReference type="GO" id="GO:0004674">
    <property type="term" value="F:protein serine/threonine kinase activity"/>
    <property type="evidence" value="ECO:0007669"/>
    <property type="project" value="UniProtKB-KW"/>
</dbReference>
<dbReference type="InParanoid" id="Q01RF6"/>
<evidence type="ECO:0000256" key="2">
    <source>
        <dbReference type="ARBA" id="ARBA00022741"/>
    </source>
</evidence>
<evidence type="ECO:0000259" key="7">
    <source>
        <dbReference type="PROSITE" id="PS50011"/>
    </source>
</evidence>
<dbReference type="Gene3D" id="1.10.510.10">
    <property type="entry name" value="Transferase(Phosphotransferase) domain 1"/>
    <property type="match status" value="1"/>
</dbReference>
<dbReference type="STRING" id="234267.Acid_6847"/>
<dbReference type="InterPro" id="IPR017441">
    <property type="entry name" value="Protein_kinase_ATP_BS"/>
</dbReference>
<keyword evidence="6" id="KW-0812">Transmembrane</keyword>
<dbReference type="SUPFAM" id="SSF56112">
    <property type="entry name" value="Protein kinase-like (PK-like)"/>
    <property type="match status" value="1"/>
</dbReference>
<dbReference type="PROSITE" id="PS00107">
    <property type="entry name" value="PROTEIN_KINASE_ATP"/>
    <property type="match status" value="1"/>
</dbReference>
<dbReference type="AlphaFoldDB" id="Q01RF6"/>
<dbReference type="Pfam" id="PF00069">
    <property type="entry name" value="Pkinase"/>
    <property type="match status" value="1"/>
</dbReference>
<dbReference type="Pfam" id="PF07676">
    <property type="entry name" value="PD40"/>
    <property type="match status" value="3"/>
</dbReference>
<proteinExistence type="predicted"/>
<dbReference type="KEGG" id="sus:Acid_6847"/>
<dbReference type="PANTHER" id="PTHR43289:SF6">
    <property type="entry name" value="SERINE_THREONINE-PROTEIN KINASE NEKL-3"/>
    <property type="match status" value="1"/>
</dbReference>
<dbReference type="SUPFAM" id="SSF82171">
    <property type="entry name" value="DPP6 N-terminal domain-like"/>
    <property type="match status" value="1"/>
</dbReference>
<accession>Q01RF6</accession>
<evidence type="ECO:0000256" key="4">
    <source>
        <dbReference type="ARBA" id="ARBA00022840"/>
    </source>
</evidence>
<dbReference type="InterPro" id="IPR000719">
    <property type="entry name" value="Prot_kinase_dom"/>
</dbReference>
<dbReference type="InterPro" id="IPR011009">
    <property type="entry name" value="Kinase-like_dom_sf"/>
</dbReference>
<dbReference type="Gene3D" id="3.30.200.20">
    <property type="entry name" value="Phosphorylase Kinase, domain 1"/>
    <property type="match status" value="1"/>
</dbReference>
<feature type="domain" description="Protein kinase" evidence="7">
    <location>
        <begin position="10"/>
        <end position="275"/>
    </location>
</feature>
<name>Q01RF6_SOLUE</name>
<dbReference type="HOGENOM" id="CLU_012906_0_0_0"/>
<organism evidence="8">
    <name type="scientific">Solibacter usitatus (strain Ellin6076)</name>
    <dbReference type="NCBI Taxonomy" id="234267"/>
    <lineage>
        <taxon>Bacteria</taxon>
        <taxon>Pseudomonadati</taxon>
        <taxon>Acidobacteriota</taxon>
        <taxon>Terriglobia</taxon>
        <taxon>Bryobacterales</taxon>
        <taxon>Solibacteraceae</taxon>
        <taxon>Candidatus Solibacter</taxon>
    </lineage>
</organism>
<keyword evidence="1" id="KW-0808">Transferase</keyword>
<dbReference type="EMBL" id="CP000473">
    <property type="protein sequence ID" value="ABJ87764.1"/>
    <property type="molecule type" value="Genomic_DNA"/>
</dbReference>
<dbReference type="GO" id="GO:0005524">
    <property type="term" value="F:ATP binding"/>
    <property type="evidence" value="ECO:0007669"/>
    <property type="project" value="UniProtKB-UniRule"/>
</dbReference>